<feature type="region of interest" description="Disordered" evidence="1">
    <location>
        <begin position="752"/>
        <end position="787"/>
    </location>
</feature>
<accession>A0ABR1JN01</accession>
<evidence type="ECO:0000313" key="3">
    <source>
        <dbReference type="EMBL" id="KAK7464119.1"/>
    </source>
</evidence>
<feature type="compositionally biased region" description="Polar residues" evidence="1">
    <location>
        <begin position="761"/>
        <end position="773"/>
    </location>
</feature>
<feature type="compositionally biased region" description="Acidic residues" evidence="1">
    <location>
        <begin position="418"/>
        <end position="434"/>
    </location>
</feature>
<sequence>MELQGVKRTTPLLRLLARKKRNFWRKTLHEIQLQDRRREETRYLALYIRLLQLLVVLSVPYILCYSYLVTPTRVIRAVLWFLKALIWHSGIFEGMYAWVLALEYAPGLLSLYASKPPGTQVSLPYPQHAFKSQRAYVRGFFTREQTVTDVRKNTTIGDIKRELFRRRLIPDPDRRDSRRLLSVFYRPYSASPLEDGLTLQNINFVYGSSLEMSCRVLGGSSGVAGSPSTAVAESSRFTKQTGRFRGQNSEPLDWQPKSTPGGIMYRCKICPDSTQWWPSRRLKEHEKSQKHKRRLRALSTPLSNSSSSSPRHHVEIQPFLSDVFREPGQSTSSFPVNEWIQGVSTSGFNPLETPTYFEDGGLPVPEPGFEFEEDRGDENEDGGLLVPEPGLEFEEGEGDENDSGGDDSATETDSLPGSDDEDAEVSDAEDDGSDYDVGNYTEERMPHVSAEPGSDWYPWYSKEEMANPTVRNHLRFYPEDSRARLSEAWQGTKWLKELDAELLTPMVQRRNQSFFTLEPTMLNDGTVCMPFRWYMQDNSLYARTWAMEYDVNEDGWIVVTHSEREVGENQLLLSFPRLVEEASSLGVPNPRQIIAEESEPGNSVPWQRSNPELGNRWRARAEGKRVVAFPLWLYCDDTSGNLSKKWNKHNSFLFTAEGLPRKYVHRETNIHFVCTSNSAPPLEMLDGIVDQLDKAQDEGVWAWDCKLKEMVLVIPSVLGLLGDNPMQSELACHIGFRGKFFCRVCKVSGNVEGEDGEENADNQSEISMQTNVSKNKEKKKKKKPEESGEDMILRIKQFMTISELRTRSDTLTELEAQFQEGSRVGGATAYRTRKTLTGVKDVYQEYFIDKIQALATAKGRSKPQKEADIATLRRSFPQNTKSPVWRIRGLDPHADTPVEILHVILLGFVKYLWRDAVKRTAKDRDILVARLSSLNVDGLRIPPLAGHTLVNYSGSLTGRDFRAIAQTAPFVLDGLVSKEHLEVWNALSMLVTLAWQPEIRNIEDYTADLKAVIDYFLDCTCRLTPRWFNKPKFHVLLHLPEHIKRFGPAMLFATEGFESYNAIIRASSIHSNRHAPSKDIAHRMARSN</sequence>
<keyword evidence="2" id="KW-1133">Transmembrane helix</keyword>
<dbReference type="Proteomes" id="UP001498398">
    <property type="component" value="Unassembled WGS sequence"/>
</dbReference>
<gene>
    <name evidence="3" type="ORF">VKT23_006283</name>
</gene>
<comment type="caution">
    <text evidence="3">The sequence shown here is derived from an EMBL/GenBank/DDBJ whole genome shotgun (WGS) entry which is preliminary data.</text>
</comment>
<feature type="transmembrane region" description="Helical" evidence="2">
    <location>
        <begin position="46"/>
        <end position="68"/>
    </location>
</feature>
<evidence type="ECO:0000256" key="1">
    <source>
        <dbReference type="SAM" id="MobiDB-lite"/>
    </source>
</evidence>
<dbReference type="EMBL" id="JBANRG010000008">
    <property type="protein sequence ID" value="KAK7464119.1"/>
    <property type="molecule type" value="Genomic_DNA"/>
</dbReference>
<organism evidence="3 4">
    <name type="scientific">Marasmiellus scandens</name>
    <dbReference type="NCBI Taxonomy" id="2682957"/>
    <lineage>
        <taxon>Eukaryota</taxon>
        <taxon>Fungi</taxon>
        <taxon>Dikarya</taxon>
        <taxon>Basidiomycota</taxon>
        <taxon>Agaricomycotina</taxon>
        <taxon>Agaricomycetes</taxon>
        <taxon>Agaricomycetidae</taxon>
        <taxon>Agaricales</taxon>
        <taxon>Marasmiineae</taxon>
        <taxon>Omphalotaceae</taxon>
        <taxon>Marasmiellus</taxon>
    </lineage>
</organism>
<feature type="compositionally biased region" description="Low complexity" evidence="1">
    <location>
        <begin position="298"/>
        <end position="309"/>
    </location>
</feature>
<protein>
    <submittedName>
        <fullName evidence="3">Uncharacterized protein</fullName>
    </submittedName>
</protein>
<feature type="region of interest" description="Disordered" evidence="1">
    <location>
        <begin position="282"/>
        <end position="312"/>
    </location>
</feature>
<keyword evidence="2" id="KW-0472">Membrane</keyword>
<feature type="region of interest" description="Disordered" evidence="1">
    <location>
        <begin position="233"/>
        <end position="257"/>
    </location>
</feature>
<feature type="compositionally biased region" description="Acidic residues" evidence="1">
    <location>
        <begin position="369"/>
        <end position="381"/>
    </location>
</feature>
<feature type="compositionally biased region" description="Acidic residues" evidence="1">
    <location>
        <begin position="391"/>
        <end position="410"/>
    </location>
</feature>
<keyword evidence="4" id="KW-1185">Reference proteome</keyword>
<evidence type="ECO:0000313" key="4">
    <source>
        <dbReference type="Proteomes" id="UP001498398"/>
    </source>
</evidence>
<evidence type="ECO:0000256" key="2">
    <source>
        <dbReference type="SAM" id="Phobius"/>
    </source>
</evidence>
<reference evidence="3 4" key="1">
    <citation type="submission" date="2024-01" db="EMBL/GenBank/DDBJ databases">
        <title>A draft genome for the cacao thread blight pathogen Marasmiellus scandens.</title>
        <authorList>
            <person name="Baruah I.K."/>
            <person name="Leung J."/>
            <person name="Bukari Y."/>
            <person name="Amoako-Attah I."/>
            <person name="Meinhardt L.W."/>
            <person name="Bailey B.A."/>
            <person name="Cohen S.P."/>
        </authorList>
    </citation>
    <scope>NUCLEOTIDE SEQUENCE [LARGE SCALE GENOMIC DNA]</scope>
    <source>
        <strain evidence="3 4">GH-19</strain>
    </source>
</reference>
<feature type="compositionally biased region" description="Polar residues" evidence="1">
    <location>
        <begin position="233"/>
        <end position="250"/>
    </location>
</feature>
<proteinExistence type="predicted"/>
<dbReference type="PANTHER" id="PTHR31912:SF34">
    <property type="entry name" value="NOTOCHORD-RELATED PROTEIN"/>
    <property type="match status" value="1"/>
</dbReference>
<keyword evidence="2" id="KW-0812">Transmembrane</keyword>
<feature type="region of interest" description="Disordered" evidence="1">
    <location>
        <begin position="350"/>
        <end position="453"/>
    </location>
</feature>
<name>A0ABR1JN01_9AGAR</name>
<dbReference type="PANTHER" id="PTHR31912">
    <property type="entry name" value="IP13529P"/>
    <property type="match status" value="1"/>
</dbReference>